<dbReference type="Pfam" id="PF04542">
    <property type="entry name" value="Sigma70_r2"/>
    <property type="match status" value="1"/>
</dbReference>
<dbReference type="NCBIfam" id="TIGR02937">
    <property type="entry name" value="sigma70-ECF"/>
    <property type="match status" value="1"/>
</dbReference>
<dbReference type="SUPFAM" id="SSF88946">
    <property type="entry name" value="Sigma2 domain of RNA polymerase sigma factors"/>
    <property type="match status" value="1"/>
</dbReference>
<dbReference type="InterPro" id="IPR036388">
    <property type="entry name" value="WH-like_DNA-bd_sf"/>
</dbReference>
<sequence>MEEFDRYYPLLFATARSLLGSSDEIEDILQESYIRYATAAEQQIGSLRAYLLTIVTRLCLDHLKSARAQREQPLGLWPSAPAEGPTTEPEALVVETLEQREALAHALWLLQERLSPAERAVFLLHEAFACPYDEIASLLNKSASACRQLLHRARLRVAQARVRFSVKPEDHRALLNSFLLAAQGGQVQRLIETLLPAAARPATEAASLTMTALAPADEHEEPRALTALEECHA</sequence>
<dbReference type="InterPro" id="IPR052704">
    <property type="entry name" value="ECF_Sigma-70_Domain"/>
</dbReference>
<evidence type="ECO:0000259" key="2">
    <source>
        <dbReference type="Pfam" id="PF08281"/>
    </source>
</evidence>
<dbReference type="Gene3D" id="1.10.1740.10">
    <property type="match status" value="1"/>
</dbReference>
<evidence type="ECO:0008006" key="4">
    <source>
        <dbReference type="Google" id="ProtNLM"/>
    </source>
</evidence>
<dbReference type="EMBL" id="AP019377">
    <property type="protein sequence ID" value="BBH93245.1"/>
    <property type="molecule type" value="Genomic_DNA"/>
</dbReference>
<protein>
    <recommendedName>
        <fullName evidence="4">RNA polymerase sigma factor</fullName>
    </recommendedName>
</protein>
<dbReference type="PANTHER" id="PTHR30173:SF36">
    <property type="entry name" value="ECF RNA POLYMERASE SIGMA FACTOR SIGJ"/>
    <property type="match status" value="1"/>
</dbReference>
<dbReference type="Gene3D" id="1.10.10.10">
    <property type="entry name" value="Winged helix-like DNA-binding domain superfamily/Winged helix DNA-binding domain"/>
    <property type="match status" value="1"/>
</dbReference>
<dbReference type="InterPro" id="IPR013249">
    <property type="entry name" value="RNA_pol_sigma70_r4_t2"/>
</dbReference>
<gene>
    <name evidence="3" type="ORF">KTA_14440</name>
</gene>
<evidence type="ECO:0000313" key="3">
    <source>
        <dbReference type="EMBL" id="BBH93245.1"/>
    </source>
</evidence>
<dbReference type="GO" id="GO:0006352">
    <property type="term" value="P:DNA-templated transcription initiation"/>
    <property type="evidence" value="ECO:0007669"/>
    <property type="project" value="InterPro"/>
</dbReference>
<dbReference type="PANTHER" id="PTHR30173">
    <property type="entry name" value="SIGMA 19 FACTOR"/>
    <property type="match status" value="1"/>
</dbReference>
<proteinExistence type="predicted"/>
<dbReference type="InterPro" id="IPR007627">
    <property type="entry name" value="RNA_pol_sigma70_r2"/>
</dbReference>
<name>A0A455T432_9CHLR</name>
<accession>A0A455T432</accession>
<dbReference type="InterPro" id="IPR013325">
    <property type="entry name" value="RNA_pol_sigma_r2"/>
</dbReference>
<dbReference type="GO" id="GO:0016987">
    <property type="term" value="F:sigma factor activity"/>
    <property type="evidence" value="ECO:0007669"/>
    <property type="project" value="InterPro"/>
</dbReference>
<feature type="domain" description="RNA polymerase sigma-70 region 2" evidence="1">
    <location>
        <begin position="4"/>
        <end position="67"/>
    </location>
</feature>
<feature type="domain" description="RNA polymerase sigma factor 70 region 4 type 2" evidence="2">
    <location>
        <begin position="108"/>
        <end position="156"/>
    </location>
</feature>
<dbReference type="Pfam" id="PF08281">
    <property type="entry name" value="Sigma70_r4_2"/>
    <property type="match status" value="1"/>
</dbReference>
<dbReference type="InterPro" id="IPR014284">
    <property type="entry name" value="RNA_pol_sigma-70_dom"/>
</dbReference>
<dbReference type="AlphaFoldDB" id="A0A455T432"/>
<dbReference type="InterPro" id="IPR013324">
    <property type="entry name" value="RNA_pol_sigma_r3/r4-like"/>
</dbReference>
<organism evidence="3">
    <name type="scientific">Thermogemmatispora argillosa</name>
    <dbReference type="NCBI Taxonomy" id="2045280"/>
    <lineage>
        <taxon>Bacteria</taxon>
        <taxon>Bacillati</taxon>
        <taxon>Chloroflexota</taxon>
        <taxon>Ktedonobacteria</taxon>
        <taxon>Thermogemmatisporales</taxon>
        <taxon>Thermogemmatisporaceae</taxon>
        <taxon>Thermogemmatispora</taxon>
    </lineage>
</organism>
<dbReference type="SUPFAM" id="SSF88659">
    <property type="entry name" value="Sigma3 and sigma4 domains of RNA polymerase sigma factors"/>
    <property type="match status" value="1"/>
</dbReference>
<reference evidence="3" key="1">
    <citation type="submission" date="2018-12" db="EMBL/GenBank/DDBJ databases">
        <title>Novel natural products biosynthetic potential of the class Ktedonobacteria.</title>
        <authorList>
            <person name="Zheng Y."/>
            <person name="Saitou A."/>
            <person name="Wang C.M."/>
            <person name="Toyoda A."/>
            <person name="Minakuchi Y."/>
            <person name="Sekiguchi Y."/>
            <person name="Ueda K."/>
            <person name="Takano H."/>
            <person name="Sakai Y."/>
            <person name="Yokota A."/>
            <person name="Yabe S."/>
        </authorList>
    </citation>
    <scope>NUCLEOTIDE SEQUENCE</scope>
    <source>
        <strain evidence="3">A3-2</strain>
    </source>
</reference>
<evidence type="ECO:0000259" key="1">
    <source>
        <dbReference type="Pfam" id="PF04542"/>
    </source>
</evidence>
<dbReference type="GO" id="GO:0003677">
    <property type="term" value="F:DNA binding"/>
    <property type="evidence" value="ECO:0007669"/>
    <property type="project" value="InterPro"/>
</dbReference>